<name>A0A368XI64_9BURK</name>
<evidence type="ECO:0000313" key="3">
    <source>
        <dbReference type="EMBL" id="RCW67299.1"/>
    </source>
</evidence>
<dbReference type="PANTHER" id="PTHR43317:SF1">
    <property type="entry name" value="THERMOSPERMINE SYNTHASE ACAULIS5"/>
    <property type="match status" value="1"/>
</dbReference>
<feature type="transmembrane region" description="Helical" evidence="2">
    <location>
        <begin position="249"/>
        <end position="268"/>
    </location>
</feature>
<feature type="transmembrane region" description="Helical" evidence="2">
    <location>
        <begin position="217"/>
        <end position="237"/>
    </location>
</feature>
<feature type="transmembrane region" description="Helical" evidence="2">
    <location>
        <begin position="142"/>
        <end position="164"/>
    </location>
</feature>
<dbReference type="GO" id="GO:0006596">
    <property type="term" value="P:polyamine biosynthetic process"/>
    <property type="evidence" value="ECO:0007669"/>
    <property type="project" value="UniProtKB-KW"/>
</dbReference>
<dbReference type="InterPro" id="IPR029063">
    <property type="entry name" value="SAM-dependent_MTases_sf"/>
</dbReference>
<keyword evidence="1" id="KW-0620">Polyamine biosynthesis</keyword>
<dbReference type="RefSeq" id="WP_114470823.1">
    <property type="nucleotide sequence ID" value="NZ_QPJK01000009.1"/>
</dbReference>
<feature type="transmembrane region" description="Helical" evidence="2">
    <location>
        <begin position="312"/>
        <end position="332"/>
    </location>
</feature>
<dbReference type="Gene3D" id="3.40.50.150">
    <property type="entry name" value="Vaccinia Virus protein VP39"/>
    <property type="match status" value="1"/>
</dbReference>
<dbReference type="OrthoDB" id="9761985at2"/>
<evidence type="ECO:0000313" key="4">
    <source>
        <dbReference type="Proteomes" id="UP000252884"/>
    </source>
</evidence>
<feature type="transmembrane region" description="Helical" evidence="2">
    <location>
        <begin position="100"/>
        <end position="121"/>
    </location>
</feature>
<keyword evidence="4" id="KW-1185">Reference proteome</keyword>
<feature type="transmembrane region" description="Helical" evidence="2">
    <location>
        <begin position="400"/>
        <end position="418"/>
    </location>
</feature>
<dbReference type="PANTHER" id="PTHR43317">
    <property type="entry name" value="THERMOSPERMINE SYNTHASE ACAULIS5"/>
    <property type="match status" value="1"/>
</dbReference>
<gene>
    <name evidence="3" type="ORF">DES41_10922</name>
</gene>
<comment type="caution">
    <text evidence="3">The sequence shown here is derived from an EMBL/GenBank/DDBJ whole genome shotgun (WGS) entry which is preliminary data.</text>
</comment>
<feature type="transmembrane region" description="Helical" evidence="2">
    <location>
        <begin position="369"/>
        <end position="388"/>
    </location>
</feature>
<organism evidence="3 4">
    <name type="scientific">Pseudorhodoferax soli</name>
    <dbReference type="NCBI Taxonomy" id="545864"/>
    <lineage>
        <taxon>Bacteria</taxon>
        <taxon>Pseudomonadati</taxon>
        <taxon>Pseudomonadota</taxon>
        <taxon>Betaproteobacteria</taxon>
        <taxon>Burkholderiales</taxon>
        <taxon>Comamonadaceae</taxon>
    </lineage>
</organism>
<keyword evidence="2" id="KW-0812">Transmembrane</keyword>
<feature type="transmembrane region" description="Helical" evidence="2">
    <location>
        <begin position="70"/>
        <end position="88"/>
    </location>
</feature>
<reference evidence="3 4" key="1">
    <citation type="submission" date="2018-07" db="EMBL/GenBank/DDBJ databases">
        <title>Genomic Encyclopedia of Type Strains, Phase IV (KMG-IV): sequencing the most valuable type-strain genomes for metagenomic binning, comparative biology and taxonomic classification.</title>
        <authorList>
            <person name="Goeker M."/>
        </authorList>
    </citation>
    <scope>NUCLEOTIDE SEQUENCE [LARGE SCALE GENOMIC DNA]</scope>
    <source>
        <strain evidence="3 4">DSM 21634</strain>
    </source>
</reference>
<keyword evidence="2" id="KW-1133">Transmembrane helix</keyword>
<keyword evidence="2" id="KW-0472">Membrane</keyword>
<evidence type="ECO:0008006" key="5">
    <source>
        <dbReference type="Google" id="ProtNLM"/>
    </source>
</evidence>
<dbReference type="SUPFAM" id="SSF53335">
    <property type="entry name" value="S-adenosyl-L-methionine-dependent methyltransferases"/>
    <property type="match status" value="1"/>
</dbReference>
<feature type="transmembrane region" description="Helical" evidence="2">
    <location>
        <begin position="344"/>
        <end position="363"/>
    </location>
</feature>
<accession>A0A368XI64</accession>
<feature type="transmembrane region" description="Helical" evidence="2">
    <location>
        <begin position="280"/>
        <end position="300"/>
    </location>
</feature>
<feature type="transmembrane region" description="Helical" evidence="2">
    <location>
        <begin position="36"/>
        <end position="58"/>
    </location>
</feature>
<protein>
    <recommendedName>
        <fullName evidence="5">Spermidine synthase</fullName>
    </recommendedName>
</protein>
<proteinExistence type="predicted"/>
<evidence type="ECO:0000256" key="2">
    <source>
        <dbReference type="SAM" id="Phobius"/>
    </source>
</evidence>
<dbReference type="NCBIfam" id="NF037959">
    <property type="entry name" value="MFS_SpdSyn"/>
    <property type="match status" value="1"/>
</dbReference>
<dbReference type="AlphaFoldDB" id="A0A368XI64"/>
<feature type="transmembrane region" description="Helical" evidence="2">
    <location>
        <begin position="176"/>
        <end position="196"/>
    </location>
</feature>
<evidence type="ECO:0000256" key="1">
    <source>
        <dbReference type="ARBA" id="ARBA00023115"/>
    </source>
</evidence>
<dbReference type="EMBL" id="QPJK01000009">
    <property type="protein sequence ID" value="RCW67299.1"/>
    <property type="molecule type" value="Genomic_DNA"/>
</dbReference>
<sequence length="688" mass="73899">MFITLASGATIVLSSFLLFLVQPILAKQILPWFGGSSAVWTVSMVFFQCALLAGYVYAHWLQARPPRVQRVVHLALLAAALLTLPIVPDAVFKPAGEADAARGILALLVVTVGLPYMSLAATSPLLQRWLSQAVVPAQQRQVYRLFAWSNAGSLAALLAYPFLVEPWFDSGIQSRAWSVAYGVFALACAGVAWRATGAAGAATQAHAAPATEPVPGLGLHAVWTLLAMLPSALLLAVTTHMTQNVASIPFLWIVPLALYLLSFMLVFEGRGGRGWYLGPVARRLWLLPTLAVTVAMAWALSASNGVLHIRVAIPLFASGLFLVCMVCHGEMAALRPPPQHLTRFYLCMALGGAIGGLGVGLVAPRVLTAYWELPGLLLAVTLVGLLAGWRAGLGRWSLRALPLAAALAGVGGVSWYGLEYVRAQHAGSIASARNTYGMLRVTQAGSGDDEVRRLLHGTIMHGEQYTAEDRRRKPTSYYGETSGIGRVLATKGEAGPLRVGSVGLGTGTLLSYARAGDDYIVYELDAQVVEAARRWFRYIADAPTAPQMRLGDARLSMERELAEGRPGGYDVIAVDAFSSDSIPVHLLTREALGVYLAHLKPDGLVAFHISNRYLDLAPVVAQLAQAHGLVAWQVDDSPVEDHLSFTSWVLVGRSIPDPMQEAGWLLAPPPGAPLWTDQYNNLFKTLKF</sequence>
<dbReference type="Proteomes" id="UP000252884">
    <property type="component" value="Unassembled WGS sequence"/>
</dbReference>